<evidence type="ECO:0000256" key="1">
    <source>
        <dbReference type="SAM" id="MobiDB-lite"/>
    </source>
</evidence>
<accession>A0AAV7TN45</accession>
<dbReference type="AlphaFoldDB" id="A0AAV7TN45"/>
<gene>
    <name evidence="2" type="ORF">NDU88_002864</name>
</gene>
<keyword evidence="3" id="KW-1185">Reference proteome</keyword>
<evidence type="ECO:0000313" key="3">
    <source>
        <dbReference type="Proteomes" id="UP001066276"/>
    </source>
</evidence>
<dbReference type="Proteomes" id="UP001066276">
    <property type="component" value="Chromosome 3_2"/>
</dbReference>
<protein>
    <submittedName>
        <fullName evidence="2">Uncharacterized protein</fullName>
    </submittedName>
</protein>
<sequence>MPPVSSQEFCEEERQAYGGAPHRAWLIQYSSYLFEVFEVPQPCFAEGRRSRVSAAAPPPAQPHRCAAQAGRKPPPGPSRASAPPSARAAPLRPRHRSFGPPASVAPLRAVSGAVLTPAFMWLLVFRGAGVRPALPYRSSAAPAGRTVAEAFRPYGPYLLLLGAPRAWGPLIQLYSPQGESPSAQENSGVPSASDGDRINLGLLGAPSLSGRHLRPSSHAPNQNYIYKHNNPTTHNKKFLRKEYK</sequence>
<feature type="region of interest" description="Disordered" evidence="1">
    <location>
        <begin position="202"/>
        <end position="244"/>
    </location>
</feature>
<feature type="compositionally biased region" description="Polar residues" evidence="1">
    <location>
        <begin position="218"/>
        <end position="233"/>
    </location>
</feature>
<proteinExistence type="predicted"/>
<evidence type="ECO:0000313" key="2">
    <source>
        <dbReference type="EMBL" id="KAJ1177611.1"/>
    </source>
</evidence>
<feature type="compositionally biased region" description="Polar residues" evidence="1">
    <location>
        <begin position="177"/>
        <end position="190"/>
    </location>
</feature>
<name>A0AAV7TN45_PLEWA</name>
<feature type="region of interest" description="Disordered" evidence="1">
    <location>
        <begin position="177"/>
        <end position="196"/>
    </location>
</feature>
<dbReference type="EMBL" id="JANPWB010000006">
    <property type="protein sequence ID" value="KAJ1177611.1"/>
    <property type="molecule type" value="Genomic_DNA"/>
</dbReference>
<organism evidence="2 3">
    <name type="scientific">Pleurodeles waltl</name>
    <name type="common">Iberian ribbed newt</name>
    <dbReference type="NCBI Taxonomy" id="8319"/>
    <lineage>
        <taxon>Eukaryota</taxon>
        <taxon>Metazoa</taxon>
        <taxon>Chordata</taxon>
        <taxon>Craniata</taxon>
        <taxon>Vertebrata</taxon>
        <taxon>Euteleostomi</taxon>
        <taxon>Amphibia</taxon>
        <taxon>Batrachia</taxon>
        <taxon>Caudata</taxon>
        <taxon>Salamandroidea</taxon>
        <taxon>Salamandridae</taxon>
        <taxon>Pleurodelinae</taxon>
        <taxon>Pleurodeles</taxon>
    </lineage>
</organism>
<comment type="caution">
    <text evidence="2">The sequence shown here is derived from an EMBL/GenBank/DDBJ whole genome shotgun (WGS) entry which is preliminary data.</text>
</comment>
<feature type="compositionally biased region" description="Basic residues" evidence="1">
    <location>
        <begin position="234"/>
        <end position="244"/>
    </location>
</feature>
<reference evidence="2" key="1">
    <citation type="journal article" date="2022" name="bioRxiv">
        <title>Sequencing and chromosome-scale assembly of the giantPleurodeles waltlgenome.</title>
        <authorList>
            <person name="Brown T."/>
            <person name="Elewa A."/>
            <person name="Iarovenko S."/>
            <person name="Subramanian E."/>
            <person name="Araus A.J."/>
            <person name="Petzold A."/>
            <person name="Susuki M."/>
            <person name="Suzuki K.-i.T."/>
            <person name="Hayashi T."/>
            <person name="Toyoda A."/>
            <person name="Oliveira C."/>
            <person name="Osipova E."/>
            <person name="Leigh N.D."/>
            <person name="Simon A."/>
            <person name="Yun M.H."/>
        </authorList>
    </citation>
    <scope>NUCLEOTIDE SEQUENCE</scope>
    <source>
        <strain evidence="2">20211129_DDA</strain>
        <tissue evidence="2">Liver</tissue>
    </source>
</reference>
<feature type="compositionally biased region" description="Low complexity" evidence="1">
    <location>
        <begin position="62"/>
        <end position="71"/>
    </location>
</feature>
<feature type="compositionally biased region" description="Low complexity" evidence="1">
    <location>
        <begin position="78"/>
        <end position="91"/>
    </location>
</feature>
<feature type="region of interest" description="Disordered" evidence="1">
    <location>
        <begin position="53"/>
        <end position="99"/>
    </location>
</feature>